<dbReference type="Proteomes" id="UP001165960">
    <property type="component" value="Unassembled WGS sequence"/>
</dbReference>
<reference evidence="1" key="1">
    <citation type="submission" date="2022-04" db="EMBL/GenBank/DDBJ databases">
        <title>Genome of the entomopathogenic fungus Entomophthora muscae.</title>
        <authorList>
            <person name="Elya C."/>
            <person name="Lovett B.R."/>
            <person name="Lee E."/>
            <person name="Macias A.M."/>
            <person name="Hajek A.E."/>
            <person name="De Bivort B.L."/>
            <person name="Kasson M.T."/>
            <person name="De Fine Licht H.H."/>
            <person name="Stajich J.E."/>
        </authorList>
    </citation>
    <scope>NUCLEOTIDE SEQUENCE</scope>
    <source>
        <strain evidence="1">Berkeley</strain>
    </source>
</reference>
<keyword evidence="2" id="KW-1185">Reference proteome</keyword>
<comment type="caution">
    <text evidence="1">The sequence shown here is derived from an EMBL/GenBank/DDBJ whole genome shotgun (WGS) entry which is preliminary data.</text>
</comment>
<proteinExistence type="predicted"/>
<evidence type="ECO:0000313" key="1">
    <source>
        <dbReference type="EMBL" id="KAJ9088383.1"/>
    </source>
</evidence>
<organism evidence="1 2">
    <name type="scientific">Entomophthora muscae</name>
    <dbReference type="NCBI Taxonomy" id="34485"/>
    <lineage>
        <taxon>Eukaryota</taxon>
        <taxon>Fungi</taxon>
        <taxon>Fungi incertae sedis</taxon>
        <taxon>Zoopagomycota</taxon>
        <taxon>Entomophthoromycotina</taxon>
        <taxon>Entomophthoromycetes</taxon>
        <taxon>Entomophthorales</taxon>
        <taxon>Entomophthoraceae</taxon>
        <taxon>Entomophthora</taxon>
    </lineage>
</organism>
<protein>
    <submittedName>
        <fullName evidence="1">Uncharacterized protein</fullName>
    </submittedName>
</protein>
<sequence>MTSKPMRPETRTAPVSHRYAGGGANPTSLLQPDSHNFTSLNHVSHQRYHMKISNPWPPQKPTTCSSLDHTLGHVIKVFPAIKLNLAQTISSSGYLPNTIEDPQAALKYCKSPVNVDLVAYIIHHKSLYILHALSSALLVFSRQPLMVQHSINHHNPVYPASPINT</sequence>
<gene>
    <name evidence="1" type="ORF">DSO57_1023732</name>
</gene>
<dbReference type="EMBL" id="QTSX02000125">
    <property type="protein sequence ID" value="KAJ9088383.1"/>
    <property type="molecule type" value="Genomic_DNA"/>
</dbReference>
<evidence type="ECO:0000313" key="2">
    <source>
        <dbReference type="Proteomes" id="UP001165960"/>
    </source>
</evidence>
<accession>A0ACC2UNH5</accession>
<name>A0ACC2UNH5_9FUNG</name>